<dbReference type="Gene3D" id="2.40.50.140">
    <property type="entry name" value="Nucleic acid-binding proteins"/>
    <property type="match status" value="1"/>
</dbReference>
<dbReference type="Proteomes" id="UP001057102">
    <property type="component" value="Segment"/>
</dbReference>
<dbReference type="InterPro" id="IPR022595">
    <property type="entry name" value="Enc34_ssDNA-bd"/>
</dbReference>
<evidence type="ECO:0000256" key="1">
    <source>
        <dbReference type="SAM" id="MobiDB-lite"/>
    </source>
</evidence>
<reference evidence="2" key="1">
    <citation type="submission" date="2022-05" db="EMBL/GenBank/DDBJ databases">
        <authorList>
            <person name="Friedrich I."/>
            <person name="Poehlein A."/>
            <person name="Schneider D."/>
            <person name="Hertel R."/>
            <person name="Daniel R."/>
        </authorList>
    </citation>
    <scope>NUCLEOTIDE SEQUENCE</scope>
</reference>
<keyword evidence="3" id="KW-1185">Reference proteome</keyword>
<evidence type="ECO:0000313" key="2">
    <source>
        <dbReference type="EMBL" id="USN14447.1"/>
    </source>
</evidence>
<feature type="region of interest" description="Disordered" evidence="1">
    <location>
        <begin position="180"/>
        <end position="202"/>
    </location>
</feature>
<proteinExistence type="predicted"/>
<evidence type="ECO:0000313" key="3">
    <source>
        <dbReference type="Proteomes" id="UP001057102"/>
    </source>
</evidence>
<feature type="compositionally biased region" description="Acidic residues" evidence="1">
    <location>
        <begin position="180"/>
        <end position="190"/>
    </location>
</feature>
<accession>A0A9E7MQV8</accession>
<sequence>MATDKKEVRKVTTPKFRASFVWAFKPQPPMEGSTGDPKYGTTMLFDAAARKTPQYEALKKLALAAAKEKFGDKLKPDGKGWFVGLRNPLRDGAEKSELDGYEGCTFASATSKMQPGIVDAQLQRIISEDDFYSGCYARATVTAYGYDKAGNKGVAFGLQNLQKLAEGERFSGRTAAEDDFDSVDDFVDGGEGEKQGEASFLD</sequence>
<dbReference type="EMBL" id="ON529854">
    <property type="protein sequence ID" value="USN14447.1"/>
    <property type="molecule type" value="Genomic_DNA"/>
</dbReference>
<gene>
    <name evidence="2" type="ORF">DONNERLITTCHEN_00460</name>
</gene>
<organism evidence="2 3">
    <name type="scientific">Janthinobacterium phage vB_JliS-Donnerlittchen</name>
    <dbReference type="NCBI Taxonomy" id="2948610"/>
    <lineage>
        <taxon>Viruses</taxon>
        <taxon>Duplodnaviria</taxon>
        <taxon>Heunggongvirae</taxon>
        <taxon>Uroviricota</taxon>
        <taxon>Caudoviricetes</taxon>
        <taxon>Mesyanzhinovviridae</taxon>
        <taxon>Bradleyvirinae</taxon>
        <taxon>Donnerlittchenvirus</taxon>
        <taxon>Donnerlittchenvirus donnerlittchenvirus</taxon>
    </lineage>
</organism>
<dbReference type="Pfam" id="PF10991">
    <property type="entry name" value="Enc34_ssDNA-bd"/>
    <property type="match status" value="1"/>
</dbReference>
<dbReference type="InterPro" id="IPR012340">
    <property type="entry name" value="NA-bd_OB-fold"/>
</dbReference>
<protein>
    <submittedName>
        <fullName evidence="2">Nucleic acid-binding protein</fullName>
    </submittedName>
</protein>
<dbReference type="SUPFAM" id="SSF50249">
    <property type="entry name" value="Nucleic acid-binding proteins"/>
    <property type="match status" value="1"/>
</dbReference>
<name>A0A9E7MQV8_9CAUD</name>